<organism evidence="2 4">
    <name type="scientific">Caldalkalibacillus thermarum (strain TA2.A1)</name>
    <dbReference type="NCBI Taxonomy" id="986075"/>
    <lineage>
        <taxon>Bacteria</taxon>
        <taxon>Bacillati</taxon>
        <taxon>Bacillota</taxon>
        <taxon>Bacilli</taxon>
        <taxon>Bacillales</taxon>
        <taxon>Bacillaceae</taxon>
        <taxon>Caldalkalibacillus</taxon>
    </lineage>
</organism>
<keyword evidence="5" id="KW-1185">Reference proteome</keyword>
<reference evidence="3" key="3">
    <citation type="submission" date="2021-08" db="EMBL/GenBank/DDBJ databases">
        <authorList>
            <person name="de Jong S."/>
            <person name="van den Broek M."/>
            <person name="Merkel A."/>
            <person name="de la Torre Cortes P."/>
            <person name="Kalamorz F."/>
            <person name="Cook G."/>
            <person name="van Loosdrecht M."/>
            <person name="McMillan D."/>
        </authorList>
    </citation>
    <scope>NUCLEOTIDE SEQUENCE</scope>
    <source>
        <strain evidence="3">TA2.A1</strain>
    </source>
</reference>
<dbReference type="RefSeq" id="WP_007505827.1">
    <property type="nucleotide sequence ID" value="NZ_AFCE01000156.1"/>
</dbReference>
<evidence type="ECO:0000313" key="5">
    <source>
        <dbReference type="Proteomes" id="UP000825179"/>
    </source>
</evidence>
<reference evidence="3 5" key="2">
    <citation type="journal article" date="2020" name="Extremophiles">
        <title>Genomic analysis of Caldalkalibacillus thermarum TA2.A1 reveals aerobic alkaliphilic metabolism and evolutionary hallmarks linking alkaliphilic bacteria and plant life.</title>
        <authorList>
            <person name="de Jong S.I."/>
            <person name="van den Broek M.A."/>
            <person name="Merkel A.Y."/>
            <person name="de la Torre Cortes P."/>
            <person name="Kalamorz F."/>
            <person name="Cook G.M."/>
            <person name="van Loosdrecht M.C.M."/>
            <person name="McMillan D.G.G."/>
        </authorList>
    </citation>
    <scope>NUCLEOTIDE SEQUENCE [LARGE SCALE GENOMIC DNA]</scope>
    <source>
        <strain evidence="3 5">TA2.A1</strain>
    </source>
</reference>
<reference evidence="2 4" key="1">
    <citation type="journal article" date="2011" name="J. Bacteriol.">
        <title>Draft genome sequence of the thermoalkaliphilic Caldalkalibacillus thermarum strain TA2.A1.</title>
        <authorList>
            <person name="Kalamorz F."/>
            <person name="Keis S."/>
            <person name="McMillan D.G."/>
            <person name="Olsson K."/>
            <person name="Stanton J.A."/>
            <person name="Stockwell P."/>
            <person name="Black M.A."/>
            <person name="Klingeman D.M."/>
            <person name="Land M.L."/>
            <person name="Han C.S."/>
            <person name="Martin S.L."/>
            <person name="Becher S.A."/>
            <person name="Peddie C.J."/>
            <person name="Morgan H.W."/>
            <person name="Matthies D."/>
            <person name="Preiss L."/>
            <person name="Meier T."/>
            <person name="Brown S.D."/>
            <person name="Cook G.M."/>
        </authorList>
    </citation>
    <scope>NUCLEOTIDE SEQUENCE [LARGE SCALE GENOMIC DNA]</scope>
    <source>
        <strain evidence="2 4">TA2.A1</strain>
    </source>
</reference>
<dbReference type="AlphaFoldDB" id="F5L9E5"/>
<dbReference type="SUPFAM" id="SSF111074">
    <property type="entry name" value="Bacillus phage protein"/>
    <property type="match status" value="1"/>
</dbReference>
<dbReference type="KEGG" id="cthu:HUR95_00745"/>
<gene>
    <name evidence="2" type="ORF">CathTA2_2450</name>
    <name evidence="3" type="ORF">HUR95_00745</name>
</gene>
<dbReference type="InterPro" id="IPR041270">
    <property type="entry name" value="Phage_ABA_S"/>
</dbReference>
<evidence type="ECO:0000259" key="1">
    <source>
        <dbReference type="Pfam" id="PF18066"/>
    </source>
</evidence>
<dbReference type="Proteomes" id="UP000825179">
    <property type="component" value="Chromosome"/>
</dbReference>
<accession>F5L9E5</accession>
<evidence type="ECO:0000313" key="3">
    <source>
        <dbReference type="EMBL" id="QZT34001.1"/>
    </source>
</evidence>
<name>F5L9E5_CALTT</name>
<feature type="domain" description="Phage ABA sandwich" evidence="1">
    <location>
        <begin position="8"/>
        <end position="108"/>
    </location>
</feature>
<evidence type="ECO:0000313" key="2">
    <source>
        <dbReference type="EMBL" id="EGL82087.1"/>
    </source>
</evidence>
<dbReference type="EMBL" id="CP082237">
    <property type="protein sequence ID" value="QZT34001.1"/>
    <property type="molecule type" value="Genomic_DNA"/>
</dbReference>
<dbReference type="EMBL" id="AFCE01000156">
    <property type="protein sequence ID" value="EGL82087.1"/>
    <property type="molecule type" value="Genomic_DNA"/>
</dbReference>
<dbReference type="Proteomes" id="UP000010716">
    <property type="component" value="Unassembled WGS sequence"/>
</dbReference>
<dbReference type="InterPro" id="IPR028985">
    <property type="entry name" value="Bacillus_phage_prot-like"/>
</dbReference>
<dbReference type="Gene3D" id="3.30.2120.10">
    <property type="entry name" value="Bacillus phage protein-like"/>
    <property type="match status" value="1"/>
</dbReference>
<sequence length="118" mass="13218">MNNRDLDRLVAEKVMGWRWSGRYLIPPADIETSFWDGSCNRDGVPRFLPHYSTDISAAWEVVEKLREEIAFLDILPAADHYIVKIQSAHGTDYVTAETAPLAICKAALKVKGVDVDVS</sequence>
<dbReference type="OrthoDB" id="2661128at2"/>
<dbReference type="Pfam" id="PF18066">
    <property type="entry name" value="Phage_ABA_S"/>
    <property type="match status" value="1"/>
</dbReference>
<proteinExistence type="predicted"/>
<evidence type="ECO:0000313" key="4">
    <source>
        <dbReference type="Proteomes" id="UP000010716"/>
    </source>
</evidence>
<protein>
    <recommendedName>
        <fullName evidence="1">Phage ABA sandwich domain-containing protein</fullName>
    </recommendedName>
</protein>